<accession>A0A1C4XDJ5</accession>
<gene>
    <name evidence="2" type="ORF">GA0070564_10317</name>
</gene>
<name>A0A1C4XDJ5_9ACTN</name>
<dbReference type="Proteomes" id="UP000199504">
    <property type="component" value="Unassembled WGS sequence"/>
</dbReference>
<reference evidence="3" key="1">
    <citation type="submission" date="2016-06" db="EMBL/GenBank/DDBJ databases">
        <authorList>
            <person name="Varghese N."/>
            <person name="Submissions Spin"/>
        </authorList>
    </citation>
    <scope>NUCLEOTIDE SEQUENCE [LARGE SCALE GENOMIC DNA]</scope>
    <source>
        <strain evidence="3">DSM 44830</strain>
    </source>
</reference>
<dbReference type="STRING" id="262898.GA0070564_10317"/>
<dbReference type="RefSeq" id="WP_141714755.1">
    <property type="nucleotide sequence ID" value="NZ_FMCX01000003.1"/>
</dbReference>
<dbReference type="EMBL" id="FMCX01000003">
    <property type="protein sequence ID" value="SCF06583.1"/>
    <property type="molecule type" value="Genomic_DNA"/>
</dbReference>
<evidence type="ECO:0000313" key="2">
    <source>
        <dbReference type="EMBL" id="SCF06583.1"/>
    </source>
</evidence>
<evidence type="ECO:0000313" key="3">
    <source>
        <dbReference type="Proteomes" id="UP000199504"/>
    </source>
</evidence>
<evidence type="ECO:0000256" key="1">
    <source>
        <dbReference type="SAM" id="MobiDB-lite"/>
    </source>
</evidence>
<organism evidence="2 3">
    <name type="scientific">Micromonospora mirobrigensis</name>
    <dbReference type="NCBI Taxonomy" id="262898"/>
    <lineage>
        <taxon>Bacteria</taxon>
        <taxon>Bacillati</taxon>
        <taxon>Actinomycetota</taxon>
        <taxon>Actinomycetes</taxon>
        <taxon>Micromonosporales</taxon>
        <taxon>Micromonosporaceae</taxon>
        <taxon>Micromonospora</taxon>
    </lineage>
</organism>
<proteinExistence type="predicted"/>
<dbReference type="OrthoDB" id="9932921at2"/>
<keyword evidence="3" id="KW-1185">Reference proteome</keyword>
<sequence length="101" mass="11425">MASLLVELHAEMEDGTEHDVVADQRDVAKWEIQDFGCPFDNIHTRPLLAYRWLAWSAMSRRGLTSLKWDEFDAQCIEVRDQDHDEEDGASGDGTLPGHTAP</sequence>
<dbReference type="AlphaFoldDB" id="A0A1C4XDJ5"/>
<feature type="region of interest" description="Disordered" evidence="1">
    <location>
        <begin position="78"/>
        <end position="101"/>
    </location>
</feature>
<protein>
    <submittedName>
        <fullName evidence="2">Uncharacterized protein</fullName>
    </submittedName>
</protein>